<evidence type="ECO:0000313" key="3">
    <source>
        <dbReference type="Proteomes" id="UP001174909"/>
    </source>
</evidence>
<name>A0AA35W7E0_GEOBA</name>
<dbReference type="GO" id="GO:0031209">
    <property type="term" value="C:SCAR complex"/>
    <property type="evidence" value="ECO:0007669"/>
    <property type="project" value="TreeGrafter"/>
</dbReference>
<keyword evidence="3" id="KW-1185">Reference proteome</keyword>
<dbReference type="InterPro" id="IPR019137">
    <property type="entry name" value="Nck-associated_protein-1"/>
</dbReference>
<dbReference type="GO" id="GO:0030866">
    <property type="term" value="P:cortical actin cytoskeleton organization"/>
    <property type="evidence" value="ECO:0007669"/>
    <property type="project" value="TreeGrafter"/>
</dbReference>
<accession>A0AA35W7E0</accession>
<evidence type="ECO:0000313" key="2">
    <source>
        <dbReference type="EMBL" id="CAI8006776.1"/>
    </source>
</evidence>
<evidence type="ECO:0000256" key="1">
    <source>
        <dbReference type="ARBA" id="ARBA00037947"/>
    </source>
</evidence>
<dbReference type="GO" id="GO:0030031">
    <property type="term" value="P:cell projection assembly"/>
    <property type="evidence" value="ECO:0007669"/>
    <property type="project" value="TreeGrafter"/>
</dbReference>
<dbReference type="EMBL" id="CASHTH010000719">
    <property type="protein sequence ID" value="CAI8006776.1"/>
    <property type="molecule type" value="Genomic_DNA"/>
</dbReference>
<dbReference type="PANTHER" id="PTHR12093:SF10">
    <property type="entry name" value="MEMBRANE-ASSOCIATED PROTEIN HEM"/>
    <property type="match status" value="1"/>
</dbReference>
<dbReference type="GO" id="GO:0016477">
    <property type="term" value="P:cell migration"/>
    <property type="evidence" value="ECO:0007669"/>
    <property type="project" value="TreeGrafter"/>
</dbReference>
<sequence length="224" mass="25715">MRIMVCPEEESILMSSMVETLARLHGQTMTERSEYDFDALRLDWFRLQTLTSVNKAPLRSDIVLGNLVSICQSISSFPILSAWDHTFVPREYLVAHLEDLFMKRVFAMMRYNMETHDIARPSEVLARIQSYMSALRTLELYVTIDMTRVLTAVLLQETQMLDSKGEATLASTYTAWYTNTLLKRVAVGGVCYSVSRKCFVSKAIMPFKAEEYTDITGEYTNIRV</sequence>
<comment type="caution">
    <text evidence="2">The sequence shown here is derived from an EMBL/GenBank/DDBJ whole genome shotgun (WGS) entry which is preliminary data.</text>
</comment>
<comment type="similarity">
    <text evidence="1">Belongs to the HEM-1/HEM-2 family.</text>
</comment>
<dbReference type="AlphaFoldDB" id="A0AA35W7E0"/>
<reference evidence="2" key="1">
    <citation type="submission" date="2023-03" db="EMBL/GenBank/DDBJ databases">
        <authorList>
            <person name="Steffen K."/>
            <person name="Cardenas P."/>
        </authorList>
    </citation>
    <scope>NUCLEOTIDE SEQUENCE</scope>
</reference>
<gene>
    <name evidence="2" type="ORF">GBAR_LOCUS4896</name>
</gene>
<protein>
    <submittedName>
        <fullName evidence="2">Nck-associated protein 1 homolog</fullName>
    </submittedName>
</protein>
<organism evidence="2 3">
    <name type="scientific">Geodia barretti</name>
    <name type="common">Barrett's horny sponge</name>
    <dbReference type="NCBI Taxonomy" id="519541"/>
    <lineage>
        <taxon>Eukaryota</taxon>
        <taxon>Metazoa</taxon>
        <taxon>Porifera</taxon>
        <taxon>Demospongiae</taxon>
        <taxon>Heteroscleromorpha</taxon>
        <taxon>Tetractinellida</taxon>
        <taxon>Astrophorina</taxon>
        <taxon>Geodiidae</taxon>
        <taxon>Geodia</taxon>
    </lineage>
</organism>
<proteinExistence type="inferred from homology"/>
<dbReference type="PANTHER" id="PTHR12093">
    <property type="entry name" value="NCK-ASSOCIATED PROTEIN 1"/>
    <property type="match status" value="1"/>
</dbReference>
<dbReference type="Proteomes" id="UP001174909">
    <property type="component" value="Unassembled WGS sequence"/>
</dbReference>
<dbReference type="Pfam" id="PF09735">
    <property type="entry name" value="Nckap1"/>
    <property type="match status" value="2"/>
</dbReference>
<dbReference type="GO" id="GO:0000902">
    <property type="term" value="P:cell morphogenesis"/>
    <property type="evidence" value="ECO:0007669"/>
    <property type="project" value="TreeGrafter"/>
</dbReference>